<gene>
    <name evidence="1" type="ORF">OSJNBa0070J19.10</name>
</gene>
<protein>
    <submittedName>
        <fullName evidence="1">Uncharacterized protein</fullName>
    </submittedName>
</protein>
<dbReference type="AlphaFoldDB" id="Q6UU04"/>
<name>Q6UU04_ORYSJ</name>
<sequence length="58" mass="6288">MAPRGVAAAHGGEEVGGGRREIETLKEACGYGLAKCGQYSSYGWGYPMRRLNLPRIVF</sequence>
<reference evidence="1" key="1">
    <citation type="journal article" date="2004" name="Nat. Genet.">
        <title>Sequencing of a rice centromere uncovers active genes.</title>
        <authorList>
            <person name="Nagaki K."/>
            <person name="Cheng Z."/>
            <person name="Ouyang S."/>
            <person name="Talbert P.B."/>
            <person name="Kim M."/>
            <person name="Jones K.M."/>
            <person name="Henikoff S."/>
            <person name="Buell C.R."/>
            <person name="Jiang J."/>
        </authorList>
    </citation>
    <scope>NUCLEOTIDE SEQUENCE</scope>
</reference>
<dbReference type="EMBL" id="AY360394">
    <property type="protein sequence ID" value="AAQ56573.1"/>
    <property type="molecule type" value="Genomic_DNA"/>
</dbReference>
<accession>Q6UU04</accession>
<organism evidence="1">
    <name type="scientific">Oryza sativa subsp. japonica</name>
    <name type="common">Rice</name>
    <dbReference type="NCBI Taxonomy" id="39947"/>
    <lineage>
        <taxon>Eukaryota</taxon>
        <taxon>Viridiplantae</taxon>
        <taxon>Streptophyta</taxon>
        <taxon>Embryophyta</taxon>
        <taxon>Tracheophyta</taxon>
        <taxon>Spermatophyta</taxon>
        <taxon>Magnoliopsida</taxon>
        <taxon>Liliopsida</taxon>
        <taxon>Poales</taxon>
        <taxon>Poaceae</taxon>
        <taxon>BOP clade</taxon>
        <taxon>Oryzoideae</taxon>
        <taxon>Oryzeae</taxon>
        <taxon>Oryzinae</taxon>
        <taxon>Oryza</taxon>
        <taxon>Oryza sativa</taxon>
    </lineage>
</organism>
<evidence type="ECO:0000313" key="1">
    <source>
        <dbReference type="EMBL" id="AAQ56573.1"/>
    </source>
</evidence>
<proteinExistence type="predicted"/>